<sequence>MIPESALCPFYSSLVLAFPLDLLIFIFSLLSHFILPCPLHTLSLFLSPSLSLSLIPDYVRILYAYIPITRRCFNQAGASSQRQGTAGEKKAD</sequence>
<feature type="transmembrane region" description="Helical" evidence="1">
    <location>
        <begin position="41"/>
        <end position="63"/>
    </location>
</feature>
<dbReference type="AlphaFoldDB" id="A0A0M8PGH9"/>
<organism evidence="2 3">
    <name type="scientific">Penicillium nordicum</name>
    <dbReference type="NCBI Taxonomy" id="229535"/>
    <lineage>
        <taxon>Eukaryota</taxon>
        <taxon>Fungi</taxon>
        <taxon>Dikarya</taxon>
        <taxon>Ascomycota</taxon>
        <taxon>Pezizomycotina</taxon>
        <taxon>Eurotiomycetes</taxon>
        <taxon>Eurotiomycetidae</taxon>
        <taxon>Eurotiales</taxon>
        <taxon>Aspergillaceae</taxon>
        <taxon>Penicillium</taxon>
    </lineage>
</organism>
<evidence type="ECO:0000256" key="1">
    <source>
        <dbReference type="SAM" id="Phobius"/>
    </source>
</evidence>
<evidence type="ECO:0000313" key="3">
    <source>
        <dbReference type="Proteomes" id="UP000037696"/>
    </source>
</evidence>
<comment type="caution">
    <text evidence="2">The sequence shown here is derived from an EMBL/GenBank/DDBJ whole genome shotgun (WGS) entry which is preliminary data.</text>
</comment>
<name>A0A0M8PGH9_9EURO</name>
<keyword evidence="1" id="KW-0472">Membrane</keyword>
<accession>A0A0M8PGH9</accession>
<evidence type="ECO:0000313" key="2">
    <source>
        <dbReference type="EMBL" id="KOS48184.1"/>
    </source>
</evidence>
<proteinExistence type="predicted"/>
<protein>
    <submittedName>
        <fullName evidence="2">Uncharacterized protein</fullName>
    </submittedName>
</protein>
<reference evidence="2 3" key="1">
    <citation type="submission" date="2015-08" db="EMBL/GenBank/DDBJ databases">
        <title>Genome sequencing of Penicillium nordicum.</title>
        <authorList>
            <person name="Nguyen H.D."/>
            <person name="Seifert K.A."/>
        </authorList>
    </citation>
    <scope>NUCLEOTIDE SEQUENCE [LARGE SCALE GENOMIC DNA]</scope>
    <source>
        <strain evidence="2 3">DAOMC 185683</strain>
    </source>
</reference>
<feature type="transmembrane region" description="Helical" evidence="1">
    <location>
        <begin position="12"/>
        <end position="35"/>
    </location>
</feature>
<keyword evidence="1" id="KW-0812">Transmembrane</keyword>
<keyword evidence="3" id="KW-1185">Reference proteome</keyword>
<gene>
    <name evidence="2" type="ORF">ACN38_g860</name>
</gene>
<dbReference type="Proteomes" id="UP000037696">
    <property type="component" value="Unassembled WGS sequence"/>
</dbReference>
<dbReference type="EMBL" id="LHQQ01000008">
    <property type="protein sequence ID" value="KOS48184.1"/>
    <property type="molecule type" value="Genomic_DNA"/>
</dbReference>
<keyword evidence="1" id="KW-1133">Transmembrane helix</keyword>